<organism evidence="6">
    <name type="scientific">Candidatus Improbicoccus pseudotrichonymphae</name>
    <dbReference type="NCBI Taxonomy" id="3033792"/>
    <lineage>
        <taxon>Bacteria</taxon>
        <taxon>Bacillati</taxon>
        <taxon>Bacillota</taxon>
        <taxon>Clostridia</taxon>
        <taxon>Candidatus Improbicoccus</taxon>
    </lineage>
</organism>
<keyword evidence="3" id="KW-0812">Transmembrane</keyword>
<dbReference type="SMART" id="SM00331">
    <property type="entry name" value="PP2C_SIG"/>
    <property type="match status" value="1"/>
</dbReference>
<dbReference type="SUPFAM" id="SSF158472">
    <property type="entry name" value="HAMP domain-like"/>
    <property type="match status" value="1"/>
</dbReference>
<reference evidence="6" key="1">
    <citation type="journal article" date="2023" name="ISME J.">
        <title>Emergence of putative energy parasites within Clostridia revealed by genome analysis of a novel endosymbiotic clade.</title>
        <authorList>
            <person name="Takahashi K."/>
            <person name="Kuwahara H."/>
            <person name="Horikawa Y."/>
            <person name="Izawa K."/>
            <person name="Kato D."/>
            <person name="Inagaki T."/>
            <person name="Yuki M."/>
            <person name="Ohkuma M."/>
            <person name="Hongoh Y."/>
        </authorList>
    </citation>
    <scope>NUCLEOTIDE SEQUENCE</scope>
    <source>
        <strain evidence="6">CfP3-15</strain>
    </source>
</reference>
<dbReference type="PANTHER" id="PTHR43156">
    <property type="entry name" value="STAGE II SPORULATION PROTEIN E-RELATED"/>
    <property type="match status" value="1"/>
</dbReference>
<dbReference type="InterPro" id="IPR003660">
    <property type="entry name" value="HAMP_dom"/>
</dbReference>
<dbReference type="Proteomes" id="UP001337580">
    <property type="component" value="Chromosome"/>
</dbReference>
<name>A0AA48L170_9FIRM</name>
<dbReference type="Gene3D" id="6.10.340.10">
    <property type="match status" value="1"/>
</dbReference>
<keyword evidence="2" id="KW-0175">Coiled coil</keyword>
<dbReference type="PANTHER" id="PTHR43156:SF2">
    <property type="entry name" value="STAGE II SPORULATION PROTEIN E"/>
    <property type="match status" value="1"/>
</dbReference>
<feature type="domain" description="PPM-type phosphatase" evidence="5">
    <location>
        <begin position="326"/>
        <end position="545"/>
    </location>
</feature>
<dbReference type="Pfam" id="PF07228">
    <property type="entry name" value="SpoIIE"/>
    <property type="match status" value="1"/>
</dbReference>
<dbReference type="GO" id="GO:0007165">
    <property type="term" value="P:signal transduction"/>
    <property type="evidence" value="ECO:0007669"/>
    <property type="project" value="InterPro"/>
</dbReference>
<proteinExistence type="predicted"/>
<evidence type="ECO:0000256" key="3">
    <source>
        <dbReference type="SAM" id="Phobius"/>
    </source>
</evidence>
<sequence>MEQKKDSNDKNKNIKFGLSKKMTFLILLFSALMIALFGVLSYKTTKNIVMKNYGEKANHSSNLVAHILDTNKIKYYKKTLETDEDYEKIVKNLDYIRNKLDLTYLYVITQTEDGKDVYIYDTSYIDDGVYDSIEERQLLGNATEQILKSDVAKKIIKTKEAISEMEISYDDLWGHLATSYSPILDENGNVLALVGSDISMGTIFKEINKSVFLTVILVGFIVIICLFLILYILKRTIIKPISTMEKTVNEFVNNKNPVGKVISIDNRDEIGKLAIALNCMMRDIENYIKNIKKITSEKEQVAAELSVANQIQTSMLPCIFPAFPEHKEFDIFATMNPAKTVGGDFYDFFLIGDNRLGFVISDVSGKGISAALFMVIAKILINNEAHNGENPSDILSKVNKQLCMNNDIGMFATAFLGIISLETGEFVFSNAGHTMPLIKRKDSDFEYFKVKKHFVLGGMPNAKYTSEKFYLEREDILFLYTDGITEATNEEKELFASKRLKQFLDKLDVRHMRLQDIVRAVENEIKEFSQNEPQADDITVLIFKYKK</sequence>
<feature type="transmembrane region" description="Helical" evidence="3">
    <location>
        <begin position="21"/>
        <end position="42"/>
    </location>
</feature>
<dbReference type="InterPro" id="IPR036457">
    <property type="entry name" value="PPM-type-like_dom_sf"/>
</dbReference>
<dbReference type="Gene3D" id="3.60.40.10">
    <property type="entry name" value="PPM-type phosphatase domain"/>
    <property type="match status" value="1"/>
</dbReference>
<feature type="domain" description="HAMP" evidence="4">
    <location>
        <begin position="235"/>
        <end position="289"/>
    </location>
</feature>
<dbReference type="SMART" id="SM00304">
    <property type="entry name" value="HAMP"/>
    <property type="match status" value="1"/>
</dbReference>
<evidence type="ECO:0000259" key="5">
    <source>
        <dbReference type="SMART" id="SM00331"/>
    </source>
</evidence>
<keyword evidence="3" id="KW-0472">Membrane</keyword>
<feature type="coiled-coil region" evidence="2">
    <location>
        <begin position="277"/>
        <end position="304"/>
    </location>
</feature>
<dbReference type="GO" id="GO:0016020">
    <property type="term" value="C:membrane"/>
    <property type="evidence" value="ECO:0007669"/>
    <property type="project" value="InterPro"/>
</dbReference>
<dbReference type="InterPro" id="IPR001932">
    <property type="entry name" value="PPM-type_phosphatase-like_dom"/>
</dbReference>
<dbReference type="InterPro" id="IPR052016">
    <property type="entry name" value="Bact_Sigma-Reg"/>
</dbReference>
<dbReference type="EMBL" id="AP027924">
    <property type="protein sequence ID" value="BED92310.1"/>
    <property type="molecule type" value="Genomic_DNA"/>
</dbReference>
<evidence type="ECO:0000256" key="2">
    <source>
        <dbReference type="SAM" id="Coils"/>
    </source>
</evidence>
<feature type="coiled-coil region" evidence="2">
    <location>
        <begin position="504"/>
        <end position="531"/>
    </location>
</feature>
<dbReference type="SUPFAM" id="SSF81606">
    <property type="entry name" value="PP2C-like"/>
    <property type="match status" value="1"/>
</dbReference>
<dbReference type="KEGG" id="ips:CfP315_0933"/>
<dbReference type="AlphaFoldDB" id="A0AA48L170"/>
<evidence type="ECO:0000256" key="1">
    <source>
        <dbReference type="ARBA" id="ARBA00022801"/>
    </source>
</evidence>
<protein>
    <submittedName>
        <fullName evidence="6">SpoIIE family protein phosphatase</fullName>
    </submittedName>
</protein>
<accession>A0AA48L170</accession>
<evidence type="ECO:0000313" key="6">
    <source>
        <dbReference type="EMBL" id="BED92310.1"/>
    </source>
</evidence>
<dbReference type="GO" id="GO:0016791">
    <property type="term" value="F:phosphatase activity"/>
    <property type="evidence" value="ECO:0007669"/>
    <property type="project" value="TreeGrafter"/>
</dbReference>
<feature type="transmembrane region" description="Helical" evidence="3">
    <location>
        <begin position="211"/>
        <end position="233"/>
    </location>
</feature>
<evidence type="ECO:0000259" key="4">
    <source>
        <dbReference type="SMART" id="SM00304"/>
    </source>
</evidence>
<gene>
    <name evidence="6" type="ORF">CfP315_0933</name>
</gene>
<keyword evidence="3" id="KW-1133">Transmembrane helix</keyword>
<keyword evidence="1" id="KW-0378">Hydrolase</keyword>